<evidence type="ECO:0000313" key="1">
    <source>
        <dbReference type="EMBL" id="UOE36773.1"/>
    </source>
</evidence>
<dbReference type="Proteomes" id="UP000831390">
    <property type="component" value="Plasmid unnamed4"/>
</dbReference>
<accession>A0ABY4BC93</accession>
<name>A0ABY4BC93_9BACT</name>
<organism evidence="1 2">
    <name type="scientific">Hymenobacter monticola</name>
    <dbReference type="NCBI Taxonomy" id="1705399"/>
    <lineage>
        <taxon>Bacteria</taxon>
        <taxon>Pseudomonadati</taxon>
        <taxon>Bacteroidota</taxon>
        <taxon>Cytophagia</taxon>
        <taxon>Cytophagales</taxon>
        <taxon>Hymenobacteraceae</taxon>
        <taxon>Hymenobacter</taxon>
    </lineage>
</organism>
<sequence>MAFLCYKCKDKSIQSKLFVAGRNILSLPPNGKQYICGMSEEASPKTLINLRVDRELAEAGKALAKKRGANLSTLLRMLLIRELEADKLLVK</sequence>
<geneLocation type="plasmid" evidence="1 2">
    <name>unnamed4</name>
</geneLocation>
<dbReference type="EMBL" id="CP094538">
    <property type="protein sequence ID" value="UOE36773.1"/>
    <property type="molecule type" value="Genomic_DNA"/>
</dbReference>
<proteinExistence type="predicted"/>
<keyword evidence="2" id="KW-1185">Reference proteome</keyword>
<protein>
    <submittedName>
        <fullName evidence="1">BrnA antitoxin family protein</fullName>
    </submittedName>
</protein>
<dbReference type="RefSeq" id="WP_243520958.1">
    <property type="nucleotide sequence ID" value="NZ_CP094538.1"/>
</dbReference>
<reference evidence="1 2" key="1">
    <citation type="submission" date="2022-03" db="EMBL/GenBank/DDBJ databases">
        <title>Hymenobactersp. isolated from the air.</title>
        <authorList>
            <person name="Won M."/>
            <person name="Kwon S.-W."/>
        </authorList>
    </citation>
    <scope>NUCLEOTIDE SEQUENCE [LARGE SCALE GENOMIC DNA]</scope>
    <source>
        <strain evidence="1 2">KACC 22596</strain>
        <plasmid evidence="1 2">unnamed4</plasmid>
    </source>
</reference>
<gene>
    <name evidence="1" type="ORF">MTP16_25585</name>
</gene>
<evidence type="ECO:0000313" key="2">
    <source>
        <dbReference type="Proteomes" id="UP000831390"/>
    </source>
</evidence>
<keyword evidence="1" id="KW-0614">Plasmid</keyword>